<name>A0A024WHD6_PLAFA</name>
<evidence type="ECO:0000313" key="2">
    <source>
        <dbReference type="EMBL" id="ETW46383.1"/>
    </source>
</evidence>
<dbReference type="Proteomes" id="UP000030699">
    <property type="component" value="Unassembled WGS sequence"/>
</dbReference>
<feature type="non-terminal residue" evidence="2">
    <location>
        <position position="1"/>
    </location>
</feature>
<keyword evidence="1" id="KW-0472">Membrane</keyword>
<accession>A0A024WHD6</accession>
<dbReference type="EMBL" id="KI925626">
    <property type="protein sequence ID" value="ETW46383.1"/>
    <property type="molecule type" value="Genomic_DNA"/>
</dbReference>
<evidence type="ECO:0000256" key="1">
    <source>
        <dbReference type="SAM" id="Phobius"/>
    </source>
</evidence>
<feature type="transmembrane region" description="Helical" evidence="1">
    <location>
        <begin position="6"/>
        <end position="27"/>
    </location>
</feature>
<protein>
    <submittedName>
        <fullName evidence="2">Uncharacterized protein</fullName>
    </submittedName>
</protein>
<sequence length="37" mass="4510">LILLLISYVKLLYAFLFINVLFLLHIYDHMQIQNNMK</sequence>
<evidence type="ECO:0000313" key="3">
    <source>
        <dbReference type="Proteomes" id="UP000030699"/>
    </source>
</evidence>
<proteinExistence type="predicted"/>
<gene>
    <name evidence="2" type="ORF">PFMALIP_05625</name>
</gene>
<reference evidence="2 3" key="1">
    <citation type="submission" date="2013-02" db="EMBL/GenBank/DDBJ databases">
        <title>The Genome Annotation of Plasmodium falciparum MaliPS096_E11.</title>
        <authorList>
            <consortium name="The Broad Institute Genome Sequencing Platform"/>
            <consortium name="The Broad Institute Genome Sequencing Center for Infectious Disease"/>
            <person name="Neafsey D."/>
            <person name="Hoffman S."/>
            <person name="Volkman S."/>
            <person name="Rosenthal P."/>
            <person name="Walker B."/>
            <person name="Young S.K."/>
            <person name="Zeng Q."/>
            <person name="Gargeya S."/>
            <person name="Fitzgerald M."/>
            <person name="Haas B."/>
            <person name="Abouelleil A."/>
            <person name="Allen A.W."/>
            <person name="Alvarado L."/>
            <person name="Arachchi H.M."/>
            <person name="Berlin A.M."/>
            <person name="Chapman S.B."/>
            <person name="Gainer-Dewar J."/>
            <person name="Goldberg J."/>
            <person name="Griggs A."/>
            <person name="Gujja S."/>
            <person name="Hansen M."/>
            <person name="Howarth C."/>
            <person name="Imamovic A."/>
            <person name="Ireland A."/>
            <person name="Larimer J."/>
            <person name="McCowan C."/>
            <person name="Murphy C."/>
            <person name="Pearson M."/>
            <person name="Poon T.W."/>
            <person name="Priest M."/>
            <person name="Roberts A."/>
            <person name="Saif S."/>
            <person name="Shea T."/>
            <person name="Sisk P."/>
            <person name="Sykes S."/>
            <person name="Wortman J."/>
            <person name="Nusbaum C."/>
            <person name="Birren B."/>
        </authorList>
    </citation>
    <scope>NUCLEOTIDE SEQUENCE [LARGE SCALE GENOMIC DNA]</scope>
    <source>
        <strain evidence="2 3">MaliPS096_E11</strain>
    </source>
</reference>
<keyword evidence="1" id="KW-1133">Transmembrane helix</keyword>
<reference evidence="2 3" key="2">
    <citation type="submission" date="2013-02" db="EMBL/GenBank/DDBJ databases">
        <title>The Genome Sequence of Plasmodium falciparum MaliPS096_E11.</title>
        <authorList>
            <consortium name="The Broad Institute Genome Sequencing Platform"/>
            <consortium name="The Broad Institute Genome Sequencing Center for Infectious Disease"/>
            <person name="Neafsey D."/>
            <person name="Cheeseman I."/>
            <person name="Volkman S."/>
            <person name="Adams J."/>
            <person name="Walker B."/>
            <person name="Young S.K."/>
            <person name="Zeng Q."/>
            <person name="Gargeya S."/>
            <person name="Fitzgerald M."/>
            <person name="Haas B."/>
            <person name="Abouelleil A."/>
            <person name="Alvarado L."/>
            <person name="Arachchi H.M."/>
            <person name="Berlin A.M."/>
            <person name="Chapman S.B."/>
            <person name="Dewar J."/>
            <person name="Goldberg J."/>
            <person name="Griggs A."/>
            <person name="Gujja S."/>
            <person name="Hansen M."/>
            <person name="Howarth C."/>
            <person name="Imamovic A."/>
            <person name="Larimer J."/>
            <person name="McCowan C."/>
            <person name="Murphy C."/>
            <person name="Neiman D."/>
            <person name="Pearson M."/>
            <person name="Priest M."/>
            <person name="Roberts A."/>
            <person name="Saif S."/>
            <person name="Shea T."/>
            <person name="Sisk P."/>
            <person name="Sykes S."/>
            <person name="Wortman J."/>
            <person name="Nusbaum C."/>
            <person name="Birren B."/>
        </authorList>
    </citation>
    <scope>NUCLEOTIDE SEQUENCE [LARGE SCALE GENOMIC DNA]</scope>
    <source>
        <strain evidence="2 3">MaliPS096_E11</strain>
    </source>
</reference>
<keyword evidence="1" id="KW-0812">Transmembrane</keyword>
<dbReference type="AlphaFoldDB" id="A0A024WHD6"/>
<organism evidence="2 3">
    <name type="scientific">Plasmodium falciparum MaliPS096_E11</name>
    <dbReference type="NCBI Taxonomy" id="1036727"/>
    <lineage>
        <taxon>Eukaryota</taxon>
        <taxon>Sar</taxon>
        <taxon>Alveolata</taxon>
        <taxon>Apicomplexa</taxon>
        <taxon>Aconoidasida</taxon>
        <taxon>Haemosporida</taxon>
        <taxon>Plasmodiidae</taxon>
        <taxon>Plasmodium</taxon>
        <taxon>Plasmodium (Laverania)</taxon>
    </lineage>
</organism>